<protein>
    <submittedName>
        <fullName evidence="1">Uncharacterized protein</fullName>
    </submittedName>
</protein>
<evidence type="ECO:0000313" key="1">
    <source>
        <dbReference type="EMBL" id="RDV12642.1"/>
    </source>
</evidence>
<dbReference type="EMBL" id="QRGR01000032">
    <property type="protein sequence ID" value="RDV12642.1"/>
    <property type="molecule type" value="Genomic_DNA"/>
</dbReference>
<dbReference type="Proteomes" id="UP000256708">
    <property type="component" value="Unassembled WGS sequence"/>
</dbReference>
<proteinExistence type="predicted"/>
<accession>A0A3D8L6P9</accession>
<name>A0A3D8L6P9_9BACT</name>
<keyword evidence="2" id="KW-1185">Reference proteome</keyword>
<organism evidence="1 2">
    <name type="scientific">Pontibacter diazotrophicus</name>
    <dbReference type="NCBI Taxonomy" id="1400979"/>
    <lineage>
        <taxon>Bacteria</taxon>
        <taxon>Pseudomonadati</taxon>
        <taxon>Bacteroidota</taxon>
        <taxon>Cytophagia</taxon>
        <taxon>Cytophagales</taxon>
        <taxon>Hymenobacteraceae</taxon>
        <taxon>Pontibacter</taxon>
    </lineage>
</organism>
<evidence type="ECO:0000313" key="2">
    <source>
        <dbReference type="Proteomes" id="UP000256708"/>
    </source>
</evidence>
<gene>
    <name evidence="1" type="ORF">DXT99_22245</name>
</gene>
<sequence length="63" mass="7254">MDTEPENMTDQFTPLNDLAMIGDRRALLDKRGNIVWYCPKRFDSSSLLLHCWILKKAGTGAWI</sequence>
<dbReference type="AlphaFoldDB" id="A0A3D8L6P9"/>
<reference evidence="2" key="1">
    <citation type="submission" date="2018-08" db="EMBL/GenBank/DDBJ databases">
        <authorList>
            <person name="Liu Z.-W."/>
            <person name="Du Z.-J."/>
        </authorList>
    </citation>
    <scope>NUCLEOTIDE SEQUENCE [LARGE SCALE GENOMIC DNA]</scope>
    <source>
        <strain evidence="2">H4X</strain>
    </source>
</reference>
<comment type="caution">
    <text evidence="1">The sequence shown here is derived from an EMBL/GenBank/DDBJ whole genome shotgun (WGS) entry which is preliminary data.</text>
</comment>